<dbReference type="AlphaFoldDB" id="A0A0A0KL99"/>
<accession>A0A0A0KL99</accession>
<feature type="compositionally biased region" description="Polar residues" evidence="1">
    <location>
        <begin position="28"/>
        <end position="40"/>
    </location>
</feature>
<reference evidence="2 3" key="4">
    <citation type="journal article" date="2011" name="BMC Genomics">
        <title>RNA-Seq improves annotation of protein-coding genes in the cucumber genome.</title>
        <authorList>
            <person name="Li Z."/>
            <person name="Zhang Z."/>
            <person name="Yan P."/>
            <person name="Huang S."/>
            <person name="Fei Z."/>
            <person name="Lin K."/>
        </authorList>
    </citation>
    <scope>NUCLEOTIDE SEQUENCE [LARGE SCALE GENOMIC DNA]</scope>
    <source>
        <strain evidence="3">cv. 9930</strain>
    </source>
</reference>
<reference evidence="2 3" key="3">
    <citation type="journal article" date="2010" name="BMC Genomics">
        <title>Transcriptome sequencing and comparative analysis of cucumber flowers with different sex types.</title>
        <authorList>
            <person name="Guo S."/>
            <person name="Zheng Y."/>
            <person name="Joung J.G."/>
            <person name="Liu S."/>
            <person name="Zhang Z."/>
            <person name="Crasta O.R."/>
            <person name="Sobral B.W."/>
            <person name="Xu Y."/>
            <person name="Huang S."/>
            <person name="Fei Z."/>
        </authorList>
    </citation>
    <scope>NUCLEOTIDE SEQUENCE [LARGE SCALE GENOMIC DNA]</scope>
    <source>
        <strain evidence="3">cv. 9930</strain>
    </source>
</reference>
<evidence type="ECO:0000256" key="1">
    <source>
        <dbReference type="SAM" id="MobiDB-lite"/>
    </source>
</evidence>
<evidence type="ECO:0000313" key="2">
    <source>
        <dbReference type="EMBL" id="KGN49624.1"/>
    </source>
</evidence>
<reference evidence="2 3" key="1">
    <citation type="journal article" date="2009" name="Nat. Genet.">
        <title>The genome of the cucumber, Cucumis sativus L.</title>
        <authorList>
            <person name="Huang S."/>
            <person name="Li R."/>
            <person name="Zhang Z."/>
            <person name="Li L."/>
            <person name="Gu X."/>
            <person name="Fan W."/>
            <person name="Lucas W.J."/>
            <person name="Wang X."/>
            <person name="Xie B."/>
            <person name="Ni P."/>
            <person name="Ren Y."/>
            <person name="Zhu H."/>
            <person name="Li J."/>
            <person name="Lin K."/>
            <person name="Jin W."/>
            <person name="Fei Z."/>
            <person name="Li G."/>
            <person name="Staub J."/>
            <person name="Kilian A."/>
            <person name="van der Vossen E.A."/>
            <person name="Wu Y."/>
            <person name="Guo J."/>
            <person name="He J."/>
            <person name="Jia Z."/>
            <person name="Ren Y."/>
            <person name="Tian G."/>
            <person name="Lu Y."/>
            <person name="Ruan J."/>
            <person name="Qian W."/>
            <person name="Wang M."/>
            <person name="Huang Q."/>
            <person name="Li B."/>
            <person name="Xuan Z."/>
            <person name="Cao J."/>
            <person name="Asan"/>
            <person name="Wu Z."/>
            <person name="Zhang J."/>
            <person name="Cai Q."/>
            <person name="Bai Y."/>
            <person name="Zhao B."/>
            <person name="Han Y."/>
            <person name="Li Y."/>
            <person name="Li X."/>
            <person name="Wang S."/>
            <person name="Shi Q."/>
            <person name="Liu S."/>
            <person name="Cho W.K."/>
            <person name="Kim J.Y."/>
            <person name="Xu Y."/>
            <person name="Heller-Uszynska K."/>
            <person name="Miao H."/>
            <person name="Cheng Z."/>
            <person name="Zhang S."/>
            <person name="Wu J."/>
            <person name="Yang Y."/>
            <person name="Kang H."/>
            <person name="Li M."/>
            <person name="Liang H."/>
            <person name="Ren X."/>
            <person name="Shi Z."/>
            <person name="Wen M."/>
            <person name="Jian M."/>
            <person name="Yang H."/>
            <person name="Zhang G."/>
            <person name="Yang Z."/>
            <person name="Chen R."/>
            <person name="Liu S."/>
            <person name="Li J."/>
            <person name="Ma L."/>
            <person name="Liu H."/>
            <person name="Zhou Y."/>
            <person name="Zhao J."/>
            <person name="Fang X."/>
            <person name="Li G."/>
            <person name="Fang L."/>
            <person name="Li Y."/>
            <person name="Liu D."/>
            <person name="Zheng H."/>
            <person name="Zhang Y."/>
            <person name="Qin N."/>
            <person name="Li Z."/>
            <person name="Yang G."/>
            <person name="Yang S."/>
            <person name="Bolund L."/>
            <person name="Kristiansen K."/>
            <person name="Zheng H."/>
            <person name="Li S."/>
            <person name="Zhang X."/>
            <person name="Yang H."/>
            <person name="Wang J."/>
            <person name="Sun R."/>
            <person name="Zhang B."/>
            <person name="Jiang S."/>
            <person name="Wang J."/>
            <person name="Du Y."/>
            <person name="Li S."/>
        </authorList>
    </citation>
    <scope>NUCLEOTIDE SEQUENCE [LARGE SCALE GENOMIC DNA]</scope>
    <source>
        <strain evidence="3">cv. 9930</strain>
    </source>
</reference>
<dbReference type="Proteomes" id="UP000029981">
    <property type="component" value="Chromosome 5"/>
</dbReference>
<reference evidence="2 3" key="2">
    <citation type="journal article" date="2009" name="PLoS ONE">
        <title>An integrated genetic and cytogenetic map of the cucumber genome.</title>
        <authorList>
            <person name="Ren Y."/>
            <person name="Zhang Z."/>
            <person name="Liu J."/>
            <person name="Staub J.E."/>
            <person name="Han Y."/>
            <person name="Cheng Z."/>
            <person name="Li X."/>
            <person name="Lu J."/>
            <person name="Miao H."/>
            <person name="Kang H."/>
            <person name="Xie B."/>
            <person name="Gu X."/>
            <person name="Wang X."/>
            <person name="Du Y."/>
            <person name="Jin W."/>
            <person name="Huang S."/>
        </authorList>
    </citation>
    <scope>NUCLEOTIDE SEQUENCE [LARGE SCALE GENOMIC DNA]</scope>
    <source>
        <strain evidence="3">cv. 9930</strain>
    </source>
</reference>
<dbReference type="EMBL" id="CM002926">
    <property type="protein sequence ID" value="KGN49624.1"/>
    <property type="molecule type" value="Genomic_DNA"/>
</dbReference>
<feature type="region of interest" description="Disordered" evidence="1">
    <location>
        <begin position="1"/>
        <end position="56"/>
    </location>
</feature>
<protein>
    <submittedName>
        <fullName evidence="2">Uncharacterized protein</fullName>
    </submittedName>
</protein>
<keyword evidence="3" id="KW-1185">Reference proteome</keyword>
<gene>
    <name evidence="2" type="ORF">Csa_5G030950</name>
</gene>
<feature type="compositionally biased region" description="Basic and acidic residues" evidence="1">
    <location>
        <begin position="41"/>
        <end position="50"/>
    </location>
</feature>
<proteinExistence type="predicted"/>
<evidence type="ECO:0000313" key="3">
    <source>
        <dbReference type="Proteomes" id="UP000029981"/>
    </source>
</evidence>
<organism evidence="2 3">
    <name type="scientific">Cucumis sativus</name>
    <name type="common">Cucumber</name>
    <dbReference type="NCBI Taxonomy" id="3659"/>
    <lineage>
        <taxon>Eukaryota</taxon>
        <taxon>Viridiplantae</taxon>
        <taxon>Streptophyta</taxon>
        <taxon>Embryophyta</taxon>
        <taxon>Tracheophyta</taxon>
        <taxon>Spermatophyta</taxon>
        <taxon>Magnoliopsida</taxon>
        <taxon>eudicotyledons</taxon>
        <taxon>Gunneridae</taxon>
        <taxon>Pentapetalae</taxon>
        <taxon>rosids</taxon>
        <taxon>fabids</taxon>
        <taxon>Cucurbitales</taxon>
        <taxon>Cucurbitaceae</taxon>
        <taxon>Benincaseae</taxon>
        <taxon>Cucumis</taxon>
    </lineage>
</organism>
<dbReference type="Gramene" id="KGN49624">
    <property type="protein sequence ID" value="KGN49624"/>
    <property type="gene ID" value="Csa_5G030950"/>
</dbReference>
<sequence length="76" mass="8685">MDGTPPRSGRRQASVGLRLRRKKKTEMMKTNWSTTLTTPEAETHQRERQRSYVQTNHGARLCVSSVEKQRQSAVSA</sequence>
<name>A0A0A0KL99_CUCSA</name>